<feature type="region of interest" description="Disordered" evidence="5">
    <location>
        <begin position="171"/>
        <end position="237"/>
    </location>
</feature>
<feature type="compositionally biased region" description="Polar residues" evidence="5">
    <location>
        <begin position="627"/>
        <end position="637"/>
    </location>
</feature>
<feature type="zinc finger region" description="C3H1-type" evidence="4">
    <location>
        <begin position="413"/>
        <end position="441"/>
    </location>
</feature>
<feature type="domain" description="C3H1-type" evidence="6">
    <location>
        <begin position="413"/>
        <end position="441"/>
    </location>
</feature>
<feature type="domain" description="C3H1-type" evidence="6">
    <location>
        <begin position="503"/>
        <end position="531"/>
    </location>
</feature>
<evidence type="ECO:0000313" key="7">
    <source>
        <dbReference type="EMBL" id="RHY53183.1"/>
    </source>
</evidence>
<feature type="zinc finger region" description="C3H1-type" evidence="4">
    <location>
        <begin position="503"/>
        <end position="531"/>
    </location>
</feature>
<dbReference type="Proteomes" id="UP000265716">
    <property type="component" value="Unassembled WGS sequence"/>
</dbReference>
<name>A0A397D0P6_APHAT</name>
<evidence type="ECO:0000256" key="2">
    <source>
        <dbReference type="ARBA" id="ARBA00022771"/>
    </source>
</evidence>
<dbReference type="CDD" id="cd14279">
    <property type="entry name" value="CUE"/>
    <property type="match status" value="1"/>
</dbReference>
<dbReference type="Gene3D" id="3.30.1370.210">
    <property type="match status" value="1"/>
</dbReference>
<feature type="compositionally biased region" description="Low complexity" evidence="5">
    <location>
        <begin position="451"/>
        <end position="462"/>
    </location>
</feature>
<dbReference type="InterPro" id="IPR036855">
    <property type="entry name" value="Znf_CCCH_sf"/>
</dbReference>
<feature type="region of interest" description="Disordered" evidence="5">
    <location>
        <begin position="624"/>
        <end position="646"/>
    </location>
</feature>
<evidence type="ECO:0000259" key="6">
    <source>
        <dbReference type="PROSITE" id="PS50103"/>
    </source>
</evidence>
<feature type="domain" description="C3H1-type" evidence="6">
    <location>
        <begin position="364"/>
        <end position="392"/>
    </location>
</feature>
<evidence type="ECO:0000256" key="4">
    <source>
        <dbReference type="PROSITE-ProRule" id="PRU00723"/>
    </source>
</evidence>
<feature type="compositionally biased region" description="Pro residues" evidence="5">
    <location>
        <begin position="258"/>
        <end position="267"/>
    </location>
</feature>
<reference evidence="7 8" key="1">
    <citation type="submission" date="2018-08" db="EMBL/GenBank/DDBJ databases">
        <title>Aphanomyces genome sequencing and annotation.</title>
        <authorList>
            <person name="Minardi D."/>
            <person name="Oidtmann B."/>
            <person name="Van Der Giezen M."/>
            <person name="Studholme D.J."/>
        </authorList>
    </citation>
    <scope>NUCLEOTIDE SEQUENCE [LARGE SCALE GENOMIC DNA]</scope>
    <source>
        <strain evidence="7 8">SA</strain>
    </source>
</reference>
<feature type="region of interest" description="Disordered" evidence="5">
    <location>
        <begin position="250"/>
        <end position="299"/>
    </location>
</feature>
<keyword evidence="1 4" id="KW-0479">Metal-binding</keyword>
<feature type="zinc finger region" description="C3H1-type" evidence="4">
    <location>
        <begin position="364"/>
        <end position="392"/>
    </location>
</feature>
<keyword evidence="2 4" id="KW-0863">Zinc-finger</keyword>
<feature type="region of interest" description="Disordered" evidence="5">
    <location>
        <begin position="31"/>
        <end position="50"/>
    </location>
</feature>
<accession>A0A397D0P6</accession>
<evidence type="ECO:0000256" key="5">
    <source>
        <dbReference type="SAM" id="MobiDB-lite"/>
    </source>
</evidence>
<dbReference type="SUPFAM" id="SSF90229">
    <property type="entry name" value="CCCH zinc finger"/>
    <property type="match status" value="1"/>
</dbReference>
<feature type="compositionally biased region" description="Low complexity" evidence="5">
    <location>
        <begin position="227"/>
        <end position="237"/>
    </location>
</feature>
<dbReference type="VEuPathDB" id="FungiDB:H257_11177"/>
<evidence type="ECO:0000256" key="3">
    <source>
        <dbReference type="ARBA" id="ARBA00022833"/>
    </source>
</evidence>
<dbReference type="SMART" id="SM00356">
    <property type="entry name" value="ZnF_C3H1"/>
    <property type="match status" value="3"/>
</dbReference>
<sequence>MEAFQLPVANFHQTMVQHVGTDGATVAADVKQEDPSNNNHTSHNSNSVGRHTVSLASVVDSIGDSMQAALQKVLESYGGPSTMLQQHHHRENNVDGKDDVLDLVQQLTCSRRAERALREKVAALESANARLVDSLTLHHLLRAKLKDELIHERLVSLDLKKELAACTDKLEKTASQPTAAADDVWKQSSSDRPSGSMDKSAPPPPPPTSLFHYFTSDLPSHDEDRGSLSSPLSSSRHSLMDQYLPSTLLLDSPCVTPQQPPPPPQIPEPSAHGENSPSPTPAFSLDNHDNITAPPPPTRLAALGDLFPDIPVEQVHAALLFSRGDAAAAMDRLVRAHPSFHPTSNSNRHPQPPLPAAPPTAALNWKTELCVYFLQGKCNKTRRTCSFAHGETDLLPRHHPPNGAGAATSSGHFKTRLCPLYLDGGSCPRSRRDCPLAHGESDLVPAPPSSVVPSASSSSSAAPPLPPPLPLQLAQQNHLVHNGVISSQVPPTSNGGLGPRLQNYKTEMCFYYLKGCCNYSTDECRFAHGESDLRTIESNAMHGSSMQLSGSAAAMVDWSSSGGGGTTMNLQHQLLYQQQATSSRAHGSGMMLPPPPPPPGLYPRYMAKDEMTKRRATIPARRESMNAMPTWTSHPTHQQQQQPMDY</sequence>
<dbReference type="EMBL" id="QUTC01006247">
    <property type="protein sequence ID" value="RHY53183.1"/>
    <property type="molecule type" value="Genomic_DNA"/>
</dbReference>
<dbReference type="Pfam" id="PF02845">
    <property type="entry name" value="CUE"/>
    <property type="match status" value="1"/>
</dbReference>
<dbReference type="GO" id="GO:0008270">
    <property type="term" value="F:zinc ion binding"/>
    <property type="evidence" value="ECO:0007669"/>
    <property type="project" value="UniProtKB-KW"/>
</dbReference>
<organism evidence="7 8">
    <name type="scientific">Aphanomyces astaci</name>
    <name type="common">Crayfish plague agent</name>
    <dbReference type="NCBI Taxonomy" id="112090"/>
    <lineage>
        <taxon>Eukaryota</taxon>
        <taxon>Sar</taxon>
        <taxon>Stramenopiles</taxon>
        <taxon>Oomycota</taxon>
        <taxon>Saprolegniomycetes</taxon>
        <taxon>Saprolegniales</taxon>
        <taxon>Verrucalvaceae</taxon>
        <taxon>Aphanomyces</taxon>
    </lineage>
</organism>
<dbReference type="GO" id="GO:0043130">
    <property type="term" value="F:ubiquitin binding"/>
    <property type="evidence" value="ECO:0007669"/>
    <property type="project" value="InterPro"/>
</dbReference>
<dbReference type="PANTHER" id="PTHR38160">
    <property type="entry name" value="ZINC FINGER CCCH DOMAIN-CONTAINING PROTEIN 40"/>
    <property type="match status" value="1"/>
</dbReference>
<dbReference type="InterPro" id="IPR000571">
    <property type="entry name" value="Znf_CCCH"/>
</dbReference>
<evidence type="ECO:0000313" key="8">
    <source>
        <dbReference type="Proteomes" id="UP000265716"/>
    </source>
</evidence>
<proteinExistence type="predicted"/>
<gene>
    <name evidence="7" type="ORF">DYB38_009375</name>
</gene>
<dbReference type="PANTHER" id="PTHR38160:SF1">
    <property type="entry name" value="ZINC FINGER CCCH DOMAIN-CONTAINING PROTEIN 40"/>
    <property type="match status" value="1"/>
</dbReference>
<dbReference type="AlphaFoldDB" id="A0A397D0P6"/>
<evidence type="ECO:0000256" key="1">
    <source>
        <dbReference type="ARBA" id="ARBA00022723"/>
    </source>
</evidence>
<protein>
    <recommendedName>
        <fullName evidence="6">C3H1-type domain-containing protein</fullName>
    </recommendedName>
</protein>
<feature type="region of interest" description="Disordered" evidence="5">
    <location>
        <begin position="438"/>
        <end position="471"/>
    </location>
</feature>
<dbReference type="InterPro" id="IPR003892">
    <property type="entry name" value="CUE"/>
</dbReference>
<keyword evidence="3 4" id="KW-0862">Zinc</keyword>
<feature type="compositionally biased region" description="Low complexity" evidence="5">
    <location>
        <begin position="36"/>
        <end position="47"/>
    </location>
</feature>
<dbReference type="InterPro" id="IPR045868">
    <property type="entry name" value="Znf_C3H13/40"/>
</dbReference>
<dbReference type="PROSITE" id="PS50103">
    <property type="entry name" value="ZF_C3H1"/>
    <property type="match status" value="3"/>
</dbReference>
<dbReference type="Gene3D" id="4.10.1000.10">
    <property type="entry name" value="Zinc finger, CCCH-type"/>
    <property type="match status" value="1"/>
</dbReference>
<comment type="caution">
    <text evidence="7">The sequence shown here is derived from an EMBL/GenBank/DDBJ whole genome shotgun (WGS) entry which is preliminary data.</text>
</comment>